<dbReference type="GO" id="GO:0043565">
    <property type="term" value="F:sequence-specific DNA binding"/>
    <property type="evidence" value="ECO:0007669"/>
    <property type="project" value="InterPro"/>
</dbReference>
<evidence type="ECO:0000313" key="5">
    <source>
        <dbReference type="EMBL" id="AOZ97628.1"/>
    </source>
</evidence>
<evidence type="ECO:0000313" key="6">
    <source>
        <dbReference type="Proteomes" id="UP000179284"/>
    </source>
</evidence>
<dbReference type="InterPro" id="IPR011256">
    <property type="entry name" value="Reg_factor_effector_dom_sf"/>
</dbReference>
<proteinExistence type="predicted"/>
<gene>
    <name evidence="5" type="ORF">bhn_I2596</name>
</gene>
<keyword evidence="3" id="KW-0804">Transcription</keyword>
<dbReference type="Pfam" id="PF06445">
    <property type="entry name" value="GyrI-like"/>
    <property type="match status" value="1"/>
</dbReference>
<dbReference type="InterPro" id="IPR009057">
    <property type="entry name" value="Homeodomain-like_sf"/>
</dbReference>
<dbReference type="AlphaFoldDB" id="A0A1D9P4V8"/>
<organism evidence="5 6">
    <name type="scientific">Butyrivibrio hungatei</name>
    <dbReference type="NCBI Taxonomy" id="185008"/>
    <lineage>
        <taxon>Bacteria</taxon>
        <taxon>Bacillati</taxon>
        <taxon>Bacillota</taxon>
        <taxon>Clostridia</taxon>
        <taxon>Lachnospirales</taxon>
        <taxon>Lachnospiraceae</taxon>
        <taxon>Butyrivibrio</taxon>
    </lineage>
</organism>
<name>A0A1D9P4V8_9FIRM</name>
<evidence type="ECO:0000256" key="2">
    <source>
        <dbReference type="ARBA" id="ARBA00023125"/>
    </source>
</evidence>
<dbReference type="PANTHER" id="PTHR47504:SF5">
    <property type="entry name" value="RIGHT ORIGIN-BINDING PROTEIN"/>
    <property type="match status" value="1"/>
</dbReference>
<dbReference type="KEGG" id="bhu:bhn_I2596"/>
<dbReference type="PROSITE" id="PS01124">
    <property type="entry name" value="HTH_ARAC_FAMILY_2"/>
    <property type="match status" value="1"/>
</dbReference>
<dbReference type="OrthoDB" id="9801123at2"/>
<dbReference type="SUPFAM" id="SSF55136">
    <property type="entry name" value="Probable bacterial effector-binding domain"/>
    <property type="match status" value="1"/>
</dbReference>
<dbReference type="RefSeq" id="WP_071177210.1">
    <property type="nucleotide sequence ID" value="NZ_CP017831.1"/>
</dbReference>
<dbReference type="SMART" id="SM00342">
    <property type="entry name" value="HTH_ARAC"/>
    <property type="match status" value="1"/>
</dbReference>
<keyword evidence="1" id="KW-0805">Transcription regulation</keyword>
<dbReference type="InterPro" id="IPR010499">
    <property type="entry name" value="AraC_E-bd"/>
</dbReference>
<reference evidence="6" key="1">
    <citation type="submission" date="2016-10" db="EMBL/GenBank/DDBJ databases">
        <title>The complete genome sequence of the rumen bacterium Butyrivibrio hungatei MB2003.</title>
        <authorList>
            <person name="Palevich N."/>
            <person name="Kelly W.J."/>
            <person name="Leahy S.C."/>
            <person name="Altermann E."/>
            <person name="Rakonjac J."/>
            <person name="Attwood G.T."/>
        </authorList>
    </citation>
    <scope>NUCLEOTIDE SEQUENCE [LARGE SCALE GENOMIC DNA]</scope>
    <source>
        <strain evidence="6">MB2003</strain>
    </source>
</reference>
<accession>A0A1D9P4V8</accession>
<sequence>MDWVRTINDAIEYMEQNLTNEVTLADIAKSVNLSAFHFQRAFTLLTGMTPAEYLRKRRLSQAGSELAKGSEKVIDIALKYGYDSPESFTKAFTRFQGVSPAQAKKGEPIQFMSRYTVRITIEGGSIMEYKIEKWESMDLLVHAKDFNAETSEKEIPAFWNEYFANKEYSKVPSYLGVCAQNKTNGNVFKYGIGCKASDVKGVPEGFEIIHVPEYDWAIFKCVGPSPDAIQAMWERIYKEWLPVAEYELIPDVDLENYLPGDPASQDYVSEICIPVKKKN</sequence>
<evidence type="ECO:0000259" key="4">
    <source>
        <dbReference type="PROSITE" id="PS01124"/>
    </source>
</evidence>
<dbReference type="PANTHER" id="PTHR47504">
    <property type="entry name" value="RIGHT ORIGIN-BINDING PROTEIN"/>
    <property type="match status" value="1"/>
</dbReference>
<dbReference type="Gene3D" id="1.10.10.60">
    <property type="entry name" value="Homeodomain-like"/>
    <property type="match status" value="2"/>
</dbReference>
<evidence type="ECO:0000256" key="1">
    <source>
        <dbReference type="ARBA" id="ARBA00023015"/>
    </source>
</evidence>
<dbReference type="InterPro" id="IPR029442">
    <property type="entry name" value="GyrI-like"/>
</dbReference>
<dbReference type="InterPro" id="IPR018060">
    <property type="entry name" value="HTH_AraC"/>
</dbReference>
<dbReference type="SMART" id="SM00871">
    <property type="entry name" value="AraC_E_bind"/>
    <property type="match status" value="1"/>
</dbReference>
<dbReference type="Pfam" id="PF12833">
    <property type="entry name" value="HTH_18"/>
    <property type="match status" value="1"/>
</dbReference>
<keyword evidence="2" id="KW-0238">DNA-binding</keyword>
<dbReference type="InterPro" id="IPR050959">
    <property type="entry name" value="MarA-like"/>
</dbReference>
<dbReference type="Gene3D" id="3.20.80.10">
    <property type="entry name" value="Regulatory factor, effector binding domain"/>
    <property type="match status" value="1"/>
</dbReference>
<evidence type="ECO:0000256" key="3">
    <source>
        <dbReference type="ARBA" id="ARBA00023163"/>
    </source>
</evidence>
<protein>
    <submittedName>
        <fullName evidence="5">AraC family transcriptional regulator</fullName>
    </submittedName>
</protein>
<dbReference type="InterPro" id="IPR020449">
    <property type="entry name" value="Tscrpt_reg_AraC-type_HTH"/>
</dbReference>
<dbReference type="SUPFAM" id="SSF46689">
    <property type="entry name" value="Homeodomain-like"/>
    <property type="match status" value="2"/>
</dbReference>
<dbReference type="GO" id="GO:0003700">
    <property type="term" value="F:DNA-binding transcription factor activity"/>
    <property type="evidence" value="ECO:0007669"/>
    <property type="project" value="InterPro"/>
</dbReference>
<dbReference type="EMBL" id="CP017831">
    <property type="protein sequence ID" value="AOZ97628.1"/>
    <property type="molecule type" value="Genomic_DNA"/>
</dbReference>
<dbReference type="Proteomes" id="UP000179284">
    <property type="component" value="Chromosome I"/>
</dbReference>
<dbReference type="PRINTS" id="PR00032">
    <property type="entry name" value="HTHARAC"/>
</dbReference>
<feature type="domain" description="HTH araC/xylS-type" evidence="4">
    <location>
        <begin position="8"/>
        <end position="106"/>
    </location>
</feature>
<keyword evidence="6" id="KW-1185">Reference proteome</keyword>